<evidence type="ECO:0000256" key="6">
    <source>
        <dbReference type="ARBA" id="ARBA00023201"/>
    </source>
</evidence>
<proteinExistence type="predicted"/>
<evidence type="ECO:0000256" key="5">
    <source>
        <dbReference type="ARBA" id="ARBA00023065"/>
    </source>
</evidence>
<evidence type="ECO:0000256" key="1">
    <source>
        <dbReference type="ARBA" id="ARBA00004651"/>
    </source>
</evidence>
<protein>
    <submittedName>
        <fullName evidence="8">Uncharacterized protein</fullName>
    </submittedName>
</protein>
<dbReference type="GO" id="GO:0005886">
    <property type="term" value="C:plasma membrane"/>
    <property type="evidence" value="ECO:0007669"/>
    <property type="project" value="UniProtKB-SubCell"/>
</dbReference>
<keyword evidence="7" id="KW-1133">Transmembrane helix</keyword>
<keyword evidence="9" id="KW-1185">Reference proteome</keyword>
<keyword evidence="6" id="KW-0739">Sodium transport</keyword>
<feature type="non-terminal residue" evidence="8">
    <location>
        <position position="1"/>
    </location>
</feature>
<evidence type="ECO:0000313" key="9">
    <source>
        <dbReference type="Proteomes" id="UP000708208"/>
    </source>
</evidence>
<feature type="transmembrane region" description="Helical" evidence="7">
    <location>
        <begin position="12"/>
        <end position="32"/>
    </location>
</feature>
<name>A0A8J2Q214_9HEXA</name>
<comment type="subcellular location">
    <subcellularLocation>
        <location evidence="1">Cell membrane</location>
        <topology evidence="1">Multi-pass membrane protein</topology>
    </subcellularLocation>
</comment>
<evidence type="ECO:0000256" key="4">
    <source>
        <dbReference type="ARBA" id="ARBA00023053"/>
    </source>
</evidence>
<keyword evidence="4" id="KW-0915">Sodium</keyword>
<dbReference type="OrthoDB" id="6132759at2759"/>
<feature type="non-terminal residue" evidence="8">
    <location>
        <position position="61"/>
    </location>
</feature>
<evidence type="ECO:0000313" key="8">
    <source>
        <dbReference type="EMBL" id="CAG7830401.1"/>
    </source>
</evidence>
<keyword evidence="3" id="KW-1003">Cell membrane</keyword>
<dbReference type="GO" id="GO:0015293">
    <property type="term" value="F:symporter activity"/>
    <property type="evidence" value="ECO:0007669"/>
    <property type="project" value="TreeGrafter"/>
</dbReference>
<dbReference type="PANTHER" id="PTHR42985">
    <property type="entry name" value="SODIUM-COUPLED MONOCARBOXYLATE TRANSPORTER"/>
    <property type="match status" value="1"/>
</dbReference>
<dbReference type="PANTHER" id="PTHR42985:SF40">
    <property type="entry name" value="LD47995P-RELATED"/>
    <property type="match status" value="1"/>
</dbReference>
<dbReference type="AlphaFoldDB" id="A0A8J2Q214"/>
<reference evidence="8" key="1">
    <citation type="submission" date="2021-06" db="EMBL/GenBank/DDBJ databases">
        <authorList>
            <person name="Hodson N. C."/>
            <person name="Mongue J. A."/>
            <person name="Jaron S. K."/>
        </authorList>
    </citation>
    <scope>NUCLEOTIDE SEQUENCE</scope>
</reference>
<sequence>QMGNLLPATSSLIGSIVGPTLGIFVLGMFFPWSNTKGALTGMATTLVLMLTFSFGVYIANN</sequence>
<dbReference type="GO" id="GO:0006814">
    <property type="term" value="P:sodium ion transport"/>
    <property type="evidence" value="ECO:0007669"/>
    <property type="project" value="UniProtKB-KW"/>
</dbReference>
<comment type="caution">
    <text evidence="8">The sequence shown here is derived from an EMBL/GenBank/DDBJ whole genome shotgun (WGS) entry which is preliminary data.</text>
</comment>
<feature type="transmembrane region" description="Helical" evidence="7">
    <location>
        <begin position="38"/>
        <end position="59"/>
    </location>
</feature>
<evidence type="ECO:0000256" key="7">
    <source>
        <dbReference type="SAM" id="Phobius"/>
    </source>
</evidence>
<gene>
    <name evidence="8" type="ORF">AFUS01_LOCUS40206</name>
</gene>
<evidence type="ECO:0000256" key="3">
    <source>
        <dbReference type="ARBA" id="ARBA00022475"/>
    </source>
</evidence>
<keyword evidence="7" id="KW-0812">Transmembrane</keyword>
<keyword evidence="5" id="KW-0406">Ion transport</keyword>
<dbReference type="InterPro" id="IPR051163">
    <property type="entry name" value="Sodium:Solute_Symporter_SSF"/>
</dbReference>
<evidence type="ECO:0000256" key="2">
    <source>
        <dbReference type="ARBA" id="ARBA00022448"/>
    </source>
</evidence>
<keyword evidence="7" id="KW-0472">Membrane</keyword>
<keyword evidence="2" id="KW-0813">Transport</keyword>
<dbReference type="EMBL" id="CAJVCH010555712">
    <property type="protein sequence ID" value="CAG7830401.1"/>
    <property type="molecule type" value="Genomic_DNA"/>
</dbReference>
<organism evidence="8 9">
    <name type="scientific">Allacma fusca</name>
    <dbReference type="NCBI Taxonomy" id="39272"/>
    <lineage>
        <taxon>Eukaryota</taxon>
        <taxon>Metazoa</taxon>
        <taxon>Ecdysozoa</taxon>
        <taxon>Arthropoda</taxon>
        <taxon>Hexapoda</taxon>
        <taxon>Collembola</taxon>
        <taxon>Symphypleona</taxon>
        <taxon>Sminthuridae</taxon>
        <taxon>Allacma</taxon>
    </lineage>
</organism>
<accession>A0A8J2Q214</accession>
<dbReference type="Proteomes" id="UP000708208">
    <property type="component" value="Unassembled WGS sequence"/>
</dbReference>